<dbReference type="GO" id="GO:0043047">
    <property type="term" value="F:single-stranded telomeric DNA binding"/>
    <property type="evidence" value="ECO:0007669"/>
    <property type="project" value="TreeGrafter"/>
</dbReference>
<dbReference type="GO" id="GO:0006302">
    <property type="term" value="P:double-strand break repair"/>
    <property type="evidence" value="ECO:0007669"/>
    <property type="project" value="TreeGrafter"/>
</dbReference>
<reference evidence="2" key="1">
    <citation type="submission" date="2020-06" db="EMBL/GenBank/DDBJ databases">
        <authorList>
            <person name="Li T."/>
            <person name="Hu X."/>
            <person name="Zhang T."/>
            <person name="Song X."/>
            <person name="Zhang H."/>
            <person name="Dai N."/>
            <person name="Sheng W."/>
            <person name="Hou X."/>
            <person name="Wei L."/>
        </authorList>
    </citation>
    <scope>NUCLEOTIDE SEQUENCE</scope>
    <source>
        <strain evidence="2">G02</strain>
        <tissue evidence="2">Leaf</tissue>
    </source>
</reference>
<comment type="caution">
    <text evidence="2">The sequence shown here is derived from an EMBL/GenBank/DDBJ whole genome shotgun (WGS) entry which is preliminary data.</text>
</comment>
<reference evidence="2" key="2">
    <citation type="journal article" date="2024" name="Plant">
        <title>Genomic evolution and insights into agronomic trait innovations of Sesamum species.</title>
        <authorList>
            <person name="Miao H."/>
            <person name="Wang L."/>
            <person name="Qu L."/>
            <person name="Liu H."/>
            <person name="Sun Y."/>
            <person name="Le M."/>
            <person name="Wang Q."/>
            <person name="Wei S."/>
            <person name="Zheng Y."/>
            <person name="Lin W."/>
            <person name="Duan Y."/>
            <person name="Cao H."/>
            <person name="Xiong S."/>
            <person name="Wang X."/>
            <person name="Wei L."/>
            <person name="Li C."/>
            <person name="Ma Q."/>
            <person name="Ju M."/>
            <person name="Zhao R."/>
            <person name="Li G."/>
            <person name="Mu C."/>
            <person name="Tian Q."/>
            <person name="Mei H."/>
            <person name="Zhang T."/>
            <person name="Gao T."/>
            <person name="Zhang H."/>
        </authorList>
    </citation>
    <scope>NUCLEOTIDE SEQUENCE</scope>
    <source>
        <strain evidence="2">G02</strain>
    </source>
</reference>
<keyword evidence="1" id="KW-0175">Coiled coil</keyword>
<gene>
    <name evidence="2" type="ORF">Sradi_4574800</name>
</gene>
<sequence>MNELLTELDKSRDLSRNQAELRRNIEENLEYRKLKAQVDQLTREIESLEESVLKIGGVSKIEALLLKLSQERESLLTELNRSRGTLSVYKSNIDRNRVDLKQAQYKDIDKRYFDQLIQLKTTEMANKDLDKYYKALDKALMRFHTMKMEEINKIIRELWQQTYRGQDIDYISIHSDSEGAGTRSYSYKAYQVPE</sequence>
<evidence type="ECO:0000313" key="2">
    <source>
        <dbReference type="EMBL" id="KAL0340580.1"/>
    </source>
</evidence>
<dbReference type="PANTHER" id="PTHR18867:SF12">
    <property type="entry name" value="DNA REPAIR PROTEIN RAD50"/>
    <property type="match status" value="1"/>
</dbReference>
<dbReference type="GO" id="GO:0000722">
    <property type="term" value="P:telomere maintenance via recombination"/>
    <property type="evidence" value="ECO:0007669"/>
    <property type="project" value="TreeGrafter"/>
</dbReference>
<name>A0AAW2NAN3_SESRA</name>
<organism evidence="2">
    <name type="scientific">Sesamum radiatum</name>
    <name type="common">Black benniseed</name>
    <dbReference type="NCBI Taxonomy" id="300843"/>
    <lineage>
        <taxon>Eukaryota</taxon>
        <taxon>Viridiplantae</taxon>
        <taxon>Streptophyta</taxon>
        <taxon>Embryophyta</taxon>
        <taxon>Tracheophyta</taxon>
        <taxon>Spermatophyta</taxon>
        <taxon>Magnoliopsida</taxon>
        <taxon>eudicotyledons</taxon>
        <taxon>Gunneridae</taxon>
        <taxon>Pentapetalae</taxon>
        <taxon>asterids</taxon>
        <taxon>lamiids</taxon>
        <taxon>Lamiales</taxon>
        <taxon>Pedaliaceae</taxon>
        <taxon>Sesamum</taxon>
    </lineage>
</organism>
<feature type="coiled-coil region" evidence="1">
    <location>
        <begin position="24"/>
        <end position="78"/>
    </location>
</feature>
<dbReference type="GO" id="GO:0051880">
    <property type="term" value="F:G-quadruplex DNA binding"/>
    <property type="evidence" value="ECO:0007669"/>
    <property type="project" value="TreeGrafter"/>
</dbReference>
<dbReference type="PANTHER" id="PTHR18867">
    <property type="entry name" value="RAD50"/>
    <property type="match status" value="1"/>
</dbReference>
<dbReference type="GO" id="GO:0070192">
    <property type="term" value="P:chromosome organization involved in meiotic cell cycle"/>
    <property type="evidence" value="ECO:0007669"/>
    <property type="project" value="TreeGrafter"/>
</dbReference>
<dbReference type="EMBL" id="JACGWJ010000020">
    <property type="protein sequence ID" value="KAL0340580.1"/>
    <property type="molecule type" value="Genomic_DNA"/>
</dbReference>
<dbReference type="GO" id="GO:0000794">
    <property type="term" value="C:condensed nuclear chromosome"/>
    <property type="evidence" value="ECO:0007669"/>
    <property type="project" value="TreeGrafter"/>
</dbReference>
<dbReference type="GO" id="GO:0007004">
    <property type="term" value="P:telomere maintenance via telomerase"/>
    <property type="evidence" value="ECO:0007669"/>
    <property type="project" value="TreeGrafter"/>
</dbReference>
<dbReference type="AlphaFoldDB" id="A0AAW2NAN3"/>
<proteinExistence type="predicted"/>
<dbReference type="GO" id="GO:0030870">
    <property type="term" value="C:Mre11 complex"/>
    <property type="evidence" value="ECO:0007669"/>
    <property type="project" value="TreeGrafter"/>
</dbReference>
<accession>A0AAW2NAN3</accession>
<dbReference type="GO" id="GO:0003691">
    <property type="term" value="F:double-stranded telomeric DNA binding"/>
    <property type="evidence" value="ECO:0007669"/>
    <property type="project" value="TreeGrafter"/>
</dbReference>
<evidence type="ECO:0000256" key="1">
    <source>
        <dbReference type="SAM" id="Coils"/>
    </source>
</evidence>
<protein>
    <submittedName>
        <fullName evidence="2">DNA repair protein</fullName>
    </submittedName>
</protein>